<evidence type="ECO:0000256" key="5">
    <source>
        <dbReference type="ARBA" id="ARBA00023136"/>
    </source>
</evidence>
<evidence type="ECO:0000256" key="1">
    <source>
        <dbReference type="ARBA" id="ARBA00004370"/>
    </source>
</evidence>
<dbReference type="PANTHER" id="PTHR11920">
    <property type="entry name" value="GUANYLYL CYCLASE"/>
    <property type="match status" value="1"/>
</dbReference>
<sequence>MAPLRSGFINPIIDSNWYGLATNSNEKLRYQQENTETLLLNISPKLIAQRLKQNPGLIADNFESVTVMFANIVGFTNLSAQIYALELVKLLNEIFSRFDALAQRHKLEKIKTIGLFRTYGDKFI</sequence>
<feature type="domain" description="Guanylate cyclase" evidence="7">
    <location>
        <begin position="66"/>
        <end position="114"/>
    </location>
</feature>
<keyword evidence="3" id="KW-0547">Nucleotide-binding</keyword>
<keyword evidence="5" id="KW-0472">Membrane</keyword>
<dbReference type="Pfam" id="PF00211">
    <property type="entry name" value="Guanylate_cyc"/>
    <property type="match status" value="1"/>
</dbReference>
<dbReference type="SUPFAM" id="SSF55073">
    <property type="entry name" value="Nucleotide cyclase"/>
    <property type="match status" value="1"/>
</dbReference>
<comment type="caution">
    <text evidence="8">The sequence shown here is derived from an EMBL/GenBank/DDBJ whole genome shotgun (WGS) entry which is preliminary data.</text>
</comment>
<dbReference type="InterPro" id="IPR050401">
    <property type="entry name" value="Cyclic_nucleotide_synthase"/>
</dbReference>
<evidence type="ECO:0000256" key="6">
    <source>
        <dbReference type="ARBA" id="ARBA00023239"/>
    </source>
</evidence>
<keyword evidence="2" id="KW-0812">Transmembrane</keyword>
<evidence type="ECO:0000256" key="4">
    <source>
        <dbReference type="ARBA" id="ARBA00022989"/>
    </source>
</evidence>
<evidence type="ECO:0000256" key="3">
    <source>
        <dbReference type="ARBA" id="ARBA00022741"/>
    </source>
</evidence>
<proteinExistence type="predicted"/>
<dbReference type="PROSITE" id="PS50125">
    <property type="entry name" value="GUANYLATE_CYCLASE_2"/>
    <property type="match status" value="1"/>
</dbReference>
<protein>
    <recommendedName>
        <fullName evidence="7">Guanylate cyclase domain-containing protein</fullName>
    </recommendedName>
</protein>
<evidence type="ECO:0000313" key="9">
    <source>
        <dbReference type="Proteomes" id="UP000641954"/>
    </source>
</evidence>
<name>A0ABR8E6U8_9CYAN</name>
<evidence type="ECO:0000256" key="2">
    <source>
        <dbReference type="ARBA" id="ARBA00022692"/>
    </source>
</evidence>
<comment type="subcellular location">
    <subcellularLocation>
        <location evidence="1">Membrane</location>
    </subcellularLocation>
</comment>
<dbReference type="Proteomes" id="UP000641954">
    <property type="component" value="Unassembled WGS sequence"/>
</dbReference>
<dbReference type="EMBL" id="JACJSK010000001">
    <property type="protein sequence ID" value="MBD2542307.1"/>
    <property type="molecule type" value="Genomic_DNA"/>
</dbReference>
<dbReference type="Gene3D" id="3.30.70.1230">
    <property type="entry name" value="Nucleotide cyclase"/>
    <property type="match status" value="1"/>
</dbReference>
<reference evidence="8 9" key="1">
    <citation type="journal article" date="2020" name="ISME J.">
        <title>Comparative genomics reveals insights into cyanobacterial evolution and habitat adaptation.</title>
        <authorList>
            <person name="Chen M.Y."/>
            <person name="Teng W.K."/>
            <person name="Zhao L."/>
            <person name="Hu C.X."/>
            <person name="Zhou Y.K."/>
            <person name="Han B.P."/>
            <person name="Song L.R."/>
            <person name="Shu W.S."/>
        </authorList>
    </citation>
    <scope>NUCLEOTIDE SEQUENCE [LARGE SCALE GENOMIC DNA]</scope>
    <source>
        <strain evidence="8 9">FACHB-1370</strain>
    </source>
</reference>
<keyword evidence="4" id="KW-1133">Transmembrane helix</keyword>
<dbReference type="PANTHER" id="PTHR11920:SF335">
    <property type="entry name" value="GUANYLATE CYCLASE"/>
    <property type="match status" value="1"/>
</dbReference>
<organism evidence="8 9">
    <name type="scientific">Planktothricoides raciborskii FACHB-1370</name>
    <dbReference type="NCBI Taxonomy" id="2949576"/>
    <lineage>
        <taxon>Bacteria</taxon>
        <taxon>Bacillati</taxon>
        <taxon>Cyanobacteriota</taxon>
        <taxon>Cyanophyceae</taxon>
        <taxon>Oscillatoriophycideae</taxon>
        <taxon>Oscillatoriales</taxon>
        <taxon>Oscillatoriaceae</taxon>
        <taxon>Planktothricoides</taxon>
    </lineage>
</organism>
<dbReference type="CDD" id="cd07302">
    <property type="entry name" value="CHD"/>
    <property type="match status" value="1"/>
</dbReference>
<dbReference type="InterPro" id="IPR001054">
    <property type="entry name" value="A/G_cyclase"/>
</dbReference>
<evidence type="ECO:0000259" key="7">
    <source>
        <dbReference type="PROSITE" id="PS50125"/>
    </source>
</evidence>
<keyword evidence="6" id="KW-0456">Lyase</keyword>
<evidence type="ECO:0000313" key="8">
    <source>
        <dbReference type="EMBL" id="MBD2542307.1"/>
    </source>
</evidence>
<dbReference type="InterPro" id="IPR029787">
    <property type="entry name" value="Nucleotide_cyclase"/>
</dbReference>
<accession>A0ABR8E6U8</accession>
<keyword evidence="9" id="KW-1185">Reference proteome</keyword>
<gene>
    <name evidence="8" type="ORF">H6G72_00100</name>
</gene>